<protein>
    <recommendedName>
        <fullName evidence="2">DNA primase/polymerase bifunctional N-terminal domain-containing protein</fullName>
    </recommendedName>
</protein>
<gene>
    <name evidence="3" type="ORF">KSX_90150</name>
</gene>
<comment type="caution">
    <text evidence="3">The sequence shown here is derived from an EMBL/GenBank/DDBJ whole genome shotgun (WGS) entry which is preliminary data.</text>
</comment>
<evidence type="ECO:0000313" key="4">
    <source>
        <dbReference type="Proteomes" id="UP000612362"/>
    </source>
</evidence>
<proteinExistence type="predicted"/>
<dbReference type="Proteomes" id="UP000612362">
    <property type="component" value="Unassembled WGS sequence"/>
</dbReference>
<evidence type="ECO:0000259" key="2">
    <source>
        <dbReference type="SMART" id="SM00943"/>
    </source>
</evidence>
<dbReference type="SMART" id="SM00943">
    <property type="entry name" value="Prim-Pol"/>
    <property type="match status" value="1"/>
</dbReference>
<dbReference type="AlphaFoldDB" id="A0A8J3I5S7"/>
<dbReference type="SUPFAM" id="SSF56747">
    <property type="entry name" value="Prim-pol domain"/>
    <property type="match status" value="1"/>
</dbReference>
<reference evidence="3" key="1">
    <citation type="submission" date="2020-10" db="EMBL/GenBank/DDBJ databases">
        <title>Taxonomic study of unclassified bacteria belonging to the class Ktedonobacteria.</title>
        <authorList>
            <person name="Yabe S."/>
            <person name="Wang C.M."/>
            <person name="Zheng Y."/>
            <person name="Sakai Y."/>
            <person name="Cavaletti L."/>
            <person name="Monciardini P."/>
            <person name="Donadio S."/>
        </authorList>
    </citation>
    <scope>NUCLEOTIDE SEQUENCE</scope>
    <source>
        <strain evidence="3">SOSP1-1</strain>
    </source>
</reference>
<accession>A0A8J3I5S7</accession>
<feature type="domain" description="DNA primase/polymerase bifunctional N-terminal" evidence="2">
    <location>
        <begin position="18"/>
        <end position="194"/>
    </location>
</feature>
<evidence type="ECO:0000256" key="1">
    <source>
        <dbReference type="SAM" id="MobiDB-lite"/>
    </source>
</evidence>
<dbReference type="InterPro" id="IPR015330">
    <property type="entry name" value="DNA_primase/pol_bifunc_N"/>
</dbReference>
<name>A0A8J3I5S7_9CHLR</name>
<keyword evidence="4" id="KW-1185">Reference proteome</keyword>
<feature type="region of interest" description="Disordered" evidence="1">
    <location>
        <begin position="206"/>
        <end position="225"/>
    </location>
</feature>
<dbReference type="Gene3D" id="3.30.720.160">
    <property type="entry name" value="Bifunctional DNA primase/polymerase, N-terminal"/>
    <property type="match status" value="1"/>
</dbReference>
<dbReference type="Pfam" id="PF09250">
    <property type="entry name" value="Prim-Pol"/>
    <property type="match status" value="1"/>
</dbReference>
<sequence length="322" mass="35552">MTASKSSPSSFAVYQTALAALRARISFIPIVPDGRKAPAVRWKPYQVSLPTLNHARTWFYGKDHGIAFLTGSVSGGLEMLDFDAHDIYAQFVERVRQEELTALLEKIEQGYKELSPRGVHLYYRCRVIEGSKKLAQCPLKAPPWVESTIETRGEGGYGIGAPSSGGVHPSGRPYRVVQGDLSTIVTITVQERALLHAVARTLDKIPPPVHQPPRIPSQQSQGRRPGTIFNEQATWSEILEPYGWTWVKKIGQEDFWRRPGKTLGISATTNFEGSGYLYVFSTSTPFVARVGIDKFGAYTILAHQGDFASSTKALVAQGYVEV</sequence>
<dbReference type="EMBL" id="BNJF01000009">
    <property type="protein sequence ID" value="GHO50852.1"/>
    <property type="molecule type" value="Genomic_DNA"/>
</dbReference>
<evidence type="ECO:0000313" key="3">
    <source>
        <dbReference type="EMBL" id="GHO50852.1"/>
    </source>
</evidence>
<organism evidence="3 4">
    <name type="scientific">Ktedonospora formicarum</name>
    <dbReference type="NCBI Taxonomy" id="2778364"/>
    <lineage>
        <taxon>Bacteria</taxon>
        <taxon>Bacillati</taxon>
        <taxon>Chloroflexota</taxon>
        <taxon>Ktedonobacteria</taxon>
        <taxon>Ktedonobacterales</taxon>
        <taxon>Ktedonobacteraceae</taxon>
        <taxon>Ktedonospora</taxon>
    </lineage>
</organism>
<dbReference type="RefSeq" id="WP_220199807.1">
    <property type="nucleotide sequence ID" value="NZ_BNJF01000009.1"/>
</dbReference>
<feature type="compositionally biased region" description="Pro residues" evidence="1">
    <location>
        <begin position="206"/>
        <end position="215"/>
    </location>
</feature>